<evidence type="ECO:0000259" key="11">
    <source>
        <dbReference type="Pfam" id="PF00999"/>
    </source>
</evidence>
<keyword evidence="5 10" id="KW-1133">Transmembrane helix</keyword>
<evidence type="ECO:0000256" key="4">
    <source>
        <dbReference type="ARBA" id="ARBA00022692"/>
    </source>
</evidence>
<protein>
    <submittedName>
        <fullName evidence="12">Cation:proton antiporter</fullName>
    </submittedName>
</protein>
<evidence type="ECO:0000313" key="12">
    <source>
        <dbReference type="EMBL" id="MBC6498419.1"/>
    </source>
</evidence>
<keyword evidence="4 10" id="KW-0812">Transmembrane</keyword>
<keyword evidence="3" id="KW-1003">Cell membrane</keyword>
<dbReference type="Pfam" id="PF00999">
    <property type="entry name" value="Na_H_Exchanger"/>
    <property type="match status" value="1"/>
</dbReference>
<dbReference type="InterPro" id="IPR006153">
    <property type="entry name" value="Cation/H_exchanger_TM"/>
</dbReference>
<dbReference type="AlphaFoldDB" id="A0A923NHI1"/>
<evidence type="ECO:0000256" key="3">
    <source>
        <dbReference type="ARBA" id="ARBA00022475"/>
    </source>
</evidence>
<feature type="transmembrane region" description="Helical" evidence="10">
    <location>
        <begin position="33"/>
        <end position="51"/>
    </location>
</feature>
<dbReference type="PANTHER" id="PTHR10110">
    <property type="entry name" value="SODIUM/HYDROGEN EXCHANGER"/>
    <property type="match status" value="1"/>
</dbReference>
<feature type="transmembrane region" description="Helical" evidence="10">
    <location>
        <begin position="58"/>
        <end position="78"/>
    </location>
</feature>
<comment type="caution">
    <text evidence="12">The sequence shown here is derived from an EMBL/GenBank/DDBJ whole genome shotgun (WGS) entry which is preliminary data.</text>
</comment>
<feature type="transmembrane region" description="Helical" evidence="10">
    <location>
        <begin position="103"/>
        <end position="124"/>
    </location>
</feature>
<feature type="transmembrane region" description="Helical" evidence="10">
    <location>
        <begin position="154"/>
        <end position="172"/>
    </location>
</feature>
<dbReference type="GO" id="GO:0005886">
    <property type="term" value="C:plasma membrane"/>
    <property type="evidence" value="ECO:0007669"/>
    <property type="project" value="UniProtKB-SubCell"/>
</dbReference>
<evidence type="ECO:0000256" key="8">
    <source>
        <dbReference type="ARBA" id="ARBA00023136"/>
    </source>
</evidence>
<evidence type="ECO:0000256" key="10">
    <source>
        <dbReference type="SAM" id="Phobius"/>
    </source>
</evidence>
<evidence type="ECO:0000256" key="1">
    <source>
        <dbReference type="ARBA" id="ARBA00004651"/>
    </source>
</evidence>
<sequence length="175" mass="18852">MGTVVGLVLGFALNTLGDWLSAHGNTDVVFRVVLQLFTPLILGGFIIYALVPELPLPVALAIAAILSPTDPVAVAAIAKQAKLPPSIMHLVAGESLINDASGLVGFSLIQIALGLLAALFLNLHVELETEWFLLLFIAPLLYSDAWRFPKKELWELRGAIFGNAILLVFITTQRD</sequence>
<dbReference type="GO" id="GO:0051453">
    <property type="term" value="P:regulation of intracellular pH"/>
    <property type="evidence" value="ECO:0007669"/>
    <property type="project" value="TreeGrafter"/>
</dbReference>
<proteinExistence type="predicted"/>
<comment type="subcellular location">
    <subcellularLocation>
        <location evidence="1">Cell membrane</location>
        <topology evidence="1">Multi-pass membrane protein</topology>
    </subcellularLocation>
</comment>
<keyword evidence="6" id="KW-0915">Sodium</keyword>
<reference evidence="12" key="1">
    <citation type="submission" date="2020-08" db="EMBL/GenBank/DDBJ databases">
        <title>Complete genome sequence of Weissella confusa strain FS54 provides insights into metabolic potential.</title>
        <authorList>
            <person name="Fhoula I."/>
            <person name="Najjari A."/>
            <person name="Lekired A."/>
            <person name="Bessrour-Aouam N."/>
            <person name="Jaballah S."/>
            <person name="Klibi N."/>
            <person name="Ouzari H.-I."/>
        </authorList>
    </citation>
    <scope>NUCLEOTIDE SEQUENCE</scope>
    <source>
        <strain evidence="12">FS54</strain>
    </source>
</reference>
<dbReference type="GO" id="GO:0015386">
    <property type="term" value="F:potassium:proton antiporter activity"/>
    <property type="evidence" value="ECO:0007669"/>
    <property type="project" value="TreeGrafter"/>
</dbReference>
<dbReference type="GO" id="GO:0098719">
    <property type="term" value="P:sodium ion import across plasma membrane"/>
    <property type="evidence" value="ECO:0007669"/>
    <property type="project" value="TreeGrafter"/>
</dbReference>
<evidence type="ECO:0000256" key="9">
    <source>
        <dbReference type="ARBA" id="ARBA00023201"/>
    </source>
</evidence>
<keyword evidence="9" id="KW-0739">Sodium transport</keyword>
<evidence type="ECO:0000313" key="13">
    <source>
        <dbReference type="Proteomes" id="UP000650485"/>
    </source>
</evidence>
<evidence type="ECO:0000256" key="5">
    <source>
        <dbReference type="ARBA" id="ARBA00022989"/>
    </source>
</evidence>
<keyword evidence="8 10" id="KW-0472">Membrane</keyword>
<feature type="domain" description="Cation/H+ exchanger transmembrane" evidence="11">
    <location>
        <begin position="28"/>
        <end position="109"/>
    </location>
</feature>
<organism evidence="12 13">
    <name type="scientific">Weissella confusa</name>
    <name type="common">Lactobacillus confusus</name>
    <dbReference type="NCBI Taxonomy" id="1583"/>
    <lineage>
        <taxon>Bacteria</taxon>
        <taxon>Bacillati</taxon>
        <taxon>Bacillota</taxon>
        <taxon>Bacilli</taxon>
        <taxon>Lactobacillales</taxon>
        <taxon>Lactobacillaceae</taxon>
        <taxon>Weissella</taxon>
    </lineage>
</organism>
<feature type="transmembrane region" description="Helical" evidence="10">
    <location>
        <begin position="131"/>
        <end position="148"/>
    </location>
</feature>
<dbReference type="InterPro" id="IPR018422">
    <property type="entry name" value="Cation/H_exchanger_CPA1"/>
</dbReference>
<dbReference type="Proteomes" id="UP000650485">
    <property type="component" value="Unassembled WGS sequence"/>
</dbReference>
<accession>A0A923NHI1</accession>
<evidence type="ECO:0000256" key="7">
    <source>
        <dbReference type="ARBA" id="ARBA00023065"/>
    </source>
</evidence>
<keyword evidence="7" id="KW-0406">Ion transport</keyword>
<gene>
    <name evidence="12" type="ORF">H7R52_05415</name>
</gene>
<dbReference type="PANTHER" id="PTHR10110:SF86">
    <property type="entry name" value="SODIUM_HYDROGEN EXCHANGER 7"/>
    <property type="match status" value="1"/>
</dbReference>
<dbReference type="GO" id="GO:0015385">
    <property type="term" value="F:sodium:proton antiporter activity"/>
    <property type="evidence" value="ECO:0007669"/>
    <property type="project" value="InterPro"/>
</dbReference>
<keyword evidence="2" id="KW-0813">Transport</keyword>
<name>A0A923NHI1_WEICO</name>
<evidence type="ECO:0000256" key="2">
    <source>
        <dbReference type="ARBA" id="ARBA00022448"/>
    </source>
</evidence>
<dbReference type="EMBL" id="JACSZT010000004">
    <property type="protein sequence ID" value="MBC6498419.1"/>
    <property type="molecule type" value="Genomic_DNA"/>
</dbReference>
<dbReference type="Gene3D" id="6.10.140.1330">
    <property type="match status" value="1"/>
</dbReference>
<evidence type="ECO:0000256" key="6">
    <source>
        <dbReference type="ARBA" id="ARBA00023053"/>
    </source>
</evidence>